<dbReference type="InterPro" id="IPR011009">
    <property type="entry name" value="Kinase-like_dom_sf"/>
</dbReference>
<evidence type="ECO:0000256" key="5">
    <source>
        <dbReference type="ARBA" id="ARBA00022527"/>
    </source>
</evidence>
<evidence type="ECO:0000256" key="9">
    <source>
        <dbReference type="ARBA" id="ARBA00022737"/>
    </source>
</evidence>
<evidence type="ECO:0000313" key="21">
    <source>
        <dbReference type="EMBL" id="KAF9623279.1"/>
    </source>
</evidence>
<dbReference type="GO" id="GO:0004674">
    <property type="term" value="F:protein serine/threonine kinase activity"/>
    <property type="evidence" value="ECO:0007669"/>
    <property type="project" value="UniProtKB-KW"/>
</dbReference>
<keyword evidence="6" id="KW-0808">Transferase</keyword>
<dbReference type="EMBL" id="JADFTS010000001">
    <property type="protein sequence ID" value="KAF9623279.1"/>
    <property type="molecule type" value="Genomic_DNA"/>
</dbReference>
<evidence type="ECO:0000256" key="15">
    <source>
        <dbReference type="ARBA" id="ARBA00023170"/>
    </source>
</evidence>
<reference evidence="21 22" key="1">
    <citation type="submission" date="2020-10" db="EMBL/GenBank/DDBJ databases">
        <title>The Coptis chinensis genome and diversification of protoberbering-type alkaloids.</title>
        <authorList>
            <person name="Wang B."/>
            <person name="Shu S."/>
            <person name="Song C."/>
            <person name="Liu Y."/>
        </authorList>
    </citation>
    <scope>NUCLEOTIDE SEQUENCE [LARGE SCALE GENOMIC DNA]</scope>
    <source>
        <strain evidence="21">HL-2020</strain>
        <tissue evidence="21">Leaf</tissue>
    </source>
</reference>
<comment type="similarity">
    <text evidence="2">In the N-terminal section; belongs to the leguminous lectin family.</text>
</comment>
<evidence type="ECO:0000256" key="6">
    <source>
        <dbReference type="ARBA" id="ARBA00022679"/>
    </source>
</evidence>
<evidence type="ECO:0000256" key="13">
    <source>
        <dbReference type="ARBA" id="ARBA00022989"/>
    </source>
</evidence>
<evidence type="ECO:0000256" key="11">
    <source>
        <dbReference type="ARBA" id="ARBA00022777"/>
    </source>
</evidence>
<dbReference type="GO" id="GO:0002229">
    <property type="term" value="P:defense response to oomycetes"/>
    <property type="evidence" value="ECO:0007669"/>
    <property type="project" value="UniProtKB-ARBA"/>
</dbReference>
<dbReference type="InterPro" id="IPR038408">
    <property type="entry name" value="GNK2_sf"/>
</dbReference>
<evidence type="ECO:0000256" key="17">
    <source>
        <dbReference type="PROSITE-ProRule" id="PRU10141"/>
    </source>
</evidence>
<keyword evidence="4" id="KW-1003">Cell membrane</keyword>
<dbReference type="Pfam" id="PF07714">
    <property type="entry name" value="PK_Tyr_Ser-Thr"/>
    <property type="match status" value="1"/>
</dbReference>
<keyword evidence="16" id="KW-0325">Glycoprotein</keyword>
<keyword evidence="14 18" id="KW-0472">Membrane</keyword>
<keyword evidence="13 18" id="KW-1133">Transmembrane helix</keyword>
<accession>A0A835ITT7</accession>
<evidence type="ECO:0000256" key="1">
    <source>
        <dbReference type="ARBA" id="ARBA00004251"/>
    </source>
</evidence>
<dbReference type="Gene3D" id="1.10.510.10">
    <property type="entry name" value="Transferase(Phosphotransferase) domain 1"/>
    <property type="match status" value="1"/>
</dbReference>
<keyword evidence="5" id="KW-0723">Serine/threonine-protein kinase</keyword>
<keyword evidence="10 17" id="KW-0547">Nucleotide-binding</keyword>
<evidence type="ECO:0000256" key="12">
    <source>
        <dbReference type="ARBA" id="ARBA00022840"/>
    </source>
</evidence>
<evidence type="ECO:0000256" key="2">
    <source>
        <dbReference type="ARBA" id="ARBA00008536"/>
    </source>
</evidence>
<evidence type="ECO:0000256" key="3">
    <source>
        <dbReference type="ARBA" id="ARBA00010217"/>
    </source>
</evidence>
<dbReference type="PROSITE" id="PS00108">
    <property type="entry name" value="PROTEIN_KINASE_ST"/>
    <property type="match status" value="1"/>
</dbReference>
<keyword evidence="22" id="KW-1185">Reference proteome</keyword>
<dbReference type="InterPro" id="IPR008271">
    <property type="entry name" value="Ser/Thr_kinase_AS"/>
</dbReference>
<feature type="domain" description="Protein kinase" evidence="19">
    <location>
        <begin position="431"/>
        <end position="708"/>
    </location>
</feature>
<dbReference type="SMART" id="SM00220">
    <property type="entry name" value="S_TKc"/>
    <property type="match status" value="1"/>
</dbReference>
<dbReference type="Proteomes" id="UP000631114">
    <property type="component" value="Unassembled WGS sequence"/>
</dbReference>
<dbReference type="PROSITE" id="PS51473">
    <property type="entry name" value="GNK2"/>
    <property type="match status" value="2"/>
</dbReference>
<sequence length="799" mass="89590">RSVANSSVIRSDRMELPCYFLLTQVYLLLFIGRCCESCLGKCFCFTCYSLFAEQLKLEFHIMAEEYPKFISMPLPHFTTWAFLFLFNTSGFFFLCLADNPRTSEVNLYCGKVRVAPQQYIPNFVKQMEGVSQRVGSWGTFEYGTNPTLYGLAQCMNDLSHTDCPLWYAEARTGIPGCFPLGPARIQLDGCFLRWDNYNFYDEAIDSQLDRRVCNSTDVATEESLKLEFTARVKQVTRNVMDTAVTNGGFGVAEMKRGAASLYPLAQCWKTVNRTGCEVCLEKAVSEVNQCLPGREGRAANTGCYLRYSTKKFYNEGGKNGDKGGFFSVPVIIATVVAAMAFSMLTLFGVFLAYKRFTKMKKARQTNSFKRVVIIVVSTVTAVILTAAIAISYGLCWRKIDGAHMRKDVDEISNVESLQFNFGIIRAATDNFCNANKLGQGGFGSVYKGRLLDGREIAVKRLSRNSGQGVTEFKNEALLVVKLQHRNLVKLLGFCLEEDEKLLIYEFVANASLDQFIFGLARNFLINPFSLSSLFAKHTANFYTDPIKRTYLDWEGRYQIIGGIARGLLYLHEDSRHRIVHRDLKAGNILLDAKMNPKIADFGMARLFAMDQTEDSTNRIVGTYGYMAPEYAMHGQFSVKSDVFSFGVLILEIISGQKNKCFFQSEHAENLLSYAWKHLEGGTALELIEPALKDQYSRTEVMRSGEEFFEPGSNSDFEDAKRARMACTFFSPIHSNLAFANQMPKIGRVGGSHFAVRRGGGTVEGRPLLITGLICGEACQNHILSEENPTTKTTDASLMH</sequence>
<dbReference type="InterPro" id="IPR000719">
    <property type="entry name" value="Prot_kinase_dom"/>
</dbReference>
<dbReference type="Gene3D" id="3.30.430.20">
    <property type="entry name" value="Gnk2 domain, C-X8-C-X2-C motif"/>
    <property type="match status" value="2"/>
</dbReference>
<dbReference type="GO" id="GO:0005524">
    <property type="term" value="F:ATP binding"/>
    <property type="evidence" value="ECO:0007669"/>
    <property type="project" value="UniProtKB-UniRule"/>
</dbReference>
<organism evidence="21 22">
    <name type="scientific">Coptis chinensis</name>
    <dbReference type="NCBI Taxonomy" id="261450"/>
    <lineage>
        <taxon>Eukaryota</taxon>
        <taxon>Viridiplantae</taxon>
        <taxon>Streptophyta</taxon>
        <taxon>Embryophyta</taxon>
        <taxon>Tracheophyta</taxon>
        <taxon>Spermatophyta</taxon>
        <taxon>Magnoliopsida</taxon>
        <taxon>Ranunculales</taxon>
        <taxon>Ranunculaceae</taxon>
        <taxon>Coptidoideae</taxon>
        <taxon>Coptis</taxon>
    </lineage>
</organism>
<feature type="non-terminal residue" evidence="21">
    <location>
        <position position="1"/>
    </location>
</feature>
<dbReference type="Gene3D" id="3.30.200.20">
    <property type="entry name" value="Phosphorylase Kinase, domain 1"/>
    <property type="match status" value="1"/>
</dbReference>
<evidence type="ECO:0000256" key="7">
    <source>
        <dbReference type="ARBA" id="ARBA00022692"/>
    </source>
</evidence>
<feature type="domain" description="Gnk2-homologous" evidence="20">
    <location>
        <begin position="206"/>
        <end position="312"/>
    </location>
</feature>
<dbReference type="PROSITE" id="PS50011">
    <property type="entry name" value="PROTEIN_KINASE_DOM"/>
    <property type="match status" value="1"/>
</dbReference>
<evidence type="ECO:0000256" key="10">
    <source>
        <dbReference type="ARBA" id="ARBA00022741"/>
    </source>
</evidence>
<feature type="domain" description="Gnk2-homologous" evidence="20">
    <location>
        <begin position="101"/>
        <end position="199"/>
    </location>
</feature>
<feature type="transmembrane region" description="Helical" evidence="18">
    <location>
        <begin position="326"/>
        <end position="351"/>
    </location>
</feature>
<evidence type="ECO:0000313" key="22">
    <source>
        <dbReference type="Proteomes" id="UP000631114"/>
    </source>
</evidence>
<evidence type="ECO:0000256" key="18">
    <source>
        <dbReference type="SAM" id="Phobius"/>
    </source>
</evidence>
<evidence type="ECO:0000256" key="14">
    <source>
        <dbReference type="ARBA" id="ARBA00023136"/>
    </source>
</evidence>
<dbReference type="OrthoDB" id="4062651at2759"/>
<dbReference type="GO" id="GO:0005886">
    <property type="term" value="C:plasma membrane"/>
    <property type="evidence" value="ECO:0007669"/>
    <property type="project" value="UniProtKB-SubCell"/>
</dbReference>
<dbReference type="PROSITE" id="PS00107">
    <property type="entry name" value="PROTEIN_KINASE_ATP"/>
    <property type="match status" value="1"/>
</dbReference>
<dbReference type="InterPro" id="IPR001245">
    <property type="entry name" value="Ser-Thr/Tyr_kinase_cat_dom"/>
</dbReference>
<dbReference type="PANTHER" id="PTHR47973">
    <property type="entry name" value="CYSTEINE-RICH RECEPTOR-LIKE PROTEIN KINASE 3"/>
    <property type="match status" value="1"/>
</dbReference>
<keyword evidence="8" id="KW-0732">Signal</keyword>
<comment type="subcellular location">
    <subcellularLocation>
        <location evidence="1">Cell membrane</location>
        <topology evidence="1">Single-pass type I membrane protein</topology>
    </subcellularLocation>
</comment>
<evidence type="ECO:0000256" key="4">
    <source>
        <dbReference type="ARBA" id="ARBA00022475"/>
    </source>
</evidence>
<keyword evidence="12 17" id="KW-0067">ATP-binding</keyword>
<feature type="transmembrane region" description="Helical" evidence="18">
    <location>
        <begin position="371"/>
        <end position="394"/>
    </location>
</feature>
<dbReference type="InterPro" id="IPR052059">
    <property type="entry name" value="CR_Ser/Thr_kinase"/>
</dbReference>
<dbReference type="AlphaFoldDB" id="A0A835ITT7"/>
<dbReference type="InterPro" id="IPR002902">
    <property type="entry name" value="GNK2"/>
</dbReference>
<evidence type="ECO:0000256" key="8">
    <source>
        <dbReference type="ARBA" id="ARBA00022729"/>
    </source>
</evidence>
<gene>
    <name evidence="21" type="ORF">IFM89_000768</name>
</gene>
<dbReference type="SUPFAM" id="SSF56112">
    <property type="entry name" value="Protein kinase-like (PK-like)"/>
    <property type="match status" value="1"/>
</dbReference>
<name>A0A835ITT7_9MAGN</name>
<protein>
    <submittedName>
        <fullName evidence="21">Uncharacterized protein</fullName>
    </submittedName>
</protein>
<evidence type="ECO:0000259" key="20">
    <source>
        <dbReference type="PROSITE" id="PS51473"/>
    </source>
</evidence>
<comment type="similarity">
    <text evidence="3">In the C-terminal section; belongs to the protein kinase superfamily. Ser/Thr protein kinase family.</text>
</comment>
<dbReference type="FunFam" id="1.10.510.10:FF:000240">
    <property type="entry name" value="Lectin-domain containing receptor kinase A4.3"/>
    <property type="match status" value="1"/>
</dbReference>
<evidence type="ECO:0000256" key="16">
    <source>
        <dbReference type="ARBA" id="ARBA00023180"/>
    </source>
</evidence>
<keyword evidence="15" id="KW-0675">Receptor</keyword>
<keyword evidence="9" id="KW-0677">Repeat</keyword>
<proteinExistence type="inferred from homology"/>
<keyword evidence="7 18" id="KW-0812">Transmembrane</keyword>
<keyword evidence="11" id="KW-0418">Kinase</keyword>
<dbReference type="InterPro" id="IPR017441">
    <property type="entry name" value="Protein_kinase_ATP_BS"/>
</dbReference>
<dbReference type="Pfam" id="PF01657">
    <property type="entry name" value="Stress-antifung"/>
    <property type="match status" value="2"/>
</dbReference>
<comment type="caution">
    <text evidence="21">The sequence shown here is derived from an EMBL/GenBank/DDBJ whole genome shotgun (WGS) entry which is preliminary data.</text>
</comment>
<dbReference type="FunFam" id="3.30.200.20:FF:000142">
    <property type="entry name" value="Cysteine-rich receptor-like protein kinase 10"/>
    <property type="match status" value="1"/>
</dbReference>
<feature type="binding site" evidence="17">
    <location>
        <position position="459"/>
    </location>
    <ligand>
        <name>ATP</name>
        <dbReference type="ChEBI" id="CHEBI:30616"/>
    </ligand>
</feature>
<dbReference type="FunFam" id="3.30.430.20:FF:000015">
    <property type="entry name" value="Cysteine-rich receptor-like protein kinase 3"/>
    <property type="match status" value="1"/>
</dbReference>
<evidence type="ECO:0000259" key="19">
    <source>
        <dbReference type="PROSITE" id="PS50011"/>
    </source>
</evidence>
<dbReference type="CDD" id="cd23509">
    <property type="entry name" value="Gnk2-like"/>
    <property type="match status" value="2"/>
</dbReference>